<comment type="similarity">
    <text evidence="1">Belongs to the peptidase A1 family.</text>
</comment>
<gene>
    <name evidence="5" type="ORF">TRAPUB_322</name>
</gene>
<organism evidence="5 6">
    <name type="scientific">Trametes pubescens</name>
    <name type="common">White-rot fungus</name>
    <dbReference type="NCBI Taxonomy" id="154538"/>
    <lineage>
        <taxon>Eukaryota</taxon>
        <taxon>Fungi</taxon>
        <taxon>Dikarya</taxon>
        <taxon>Basidiomycota</taxon>
        <taxon>Agaricomycotina</taxon>
        <taxon>Agaricomycetes</taxon>
        <taxon>Polyporales</taxon>
        <taxon>Polyporaceae</taxon>
        <taxon>Trametes</taxon>
    </lineage>
</organism>
<dbReference type="CDD" id="cd05471">
    <property type="entry name" value="pepsin_like"/>
    <property type="match status" value="1"/>
</dbReference>
<dbReference type="GO" id="GO:0006508">
    <property type="term" value="P:proteolysis"/>
    <property type="evidence" value="ECO:0007669"/>
    <property type="project" value="InterPro"/>
</dbReference>
<keyword evidence="3" id="KW-0732">Signal</keyword>
<dbReference type="Pfam" id="PF00026">
    <property type="entry name" value="Asp"/>
    <property type="match status" value="1"/>
</dbReference>
<feature type="compositionally biased region" description="Polar residues" evidence="2">
    <location>
        <begin position="502"/>
        <end position="522"/>
    </location>
</feature>
<feature type="region of interest" description="Disordered" evidence="2">
    <location>
        <begin position="427"/>
        <end position="475"/>
    </location>
</feature>
<dbReference type="SUPFAM" id="SSF50630">
    <property type="entry name" value="Acid proteases"/>
    <property type="match status" value="1"/>
</dbReference>
<keyword evidence="6" id="KW-1185">Reference proteome</keyword>
<feature type="compositionally biased region" description="Low complexity" evidence="2">
    <location>
        <begin position="523"/>
        <end position="543"/>
    </location>
</feature>
<feature type="signal peptide" evidence="3">
    <location>
        <begin position="1"/>
        <end position="23"/>
    </location>
</feature>
<evidence type="ECO:0000259" key="4">
    <source>
        <dbReference type="PROSITE" id="PS51767"/>
    </source>
</evidence>
<reference evidence="5 6" key="1">
    <citation type="submission" date="2016-10" db="EMBL/GenBank/DDBJ databases">
        <title>Genome sequence of the basidiomycete white-rot fungus Trametes pubescens.</title>
        <authorList>
            <person name="Makela M.R."/>
            <person name="Granchi Z."/>
            <person name="Peng M."/>
            <person name="De Vries R.P."/>
            <person name="Grigoriev I."/>
            <person name="Riley R."/>
            <person name="Hilden K."/>
        </authorList>
    </citation>
    <scope>NUCLEOTIDE SEQUENCE [LARGE SCALE GENOMIC DNA]</scope>
    <source>
        <strain evidence="5 6">FBCC735</strain>
    </source>
</reference>
<feature type="chain" id="PRO_5013132446" description="Peptidase A1 domain-containing protein" evidence="3">
    <location>
        <begin position="24"/>
        <end position="582"/>
    </location>
</feature>
<evidence type="ECO:0000313" key="5">
    <source>
        <dbReference type="EMBL" id="OJT08816.1"/>
    </source>
</evidence>
<dbReference type="PRINTS" id="PR00792">
    <property type="entry name" value="PEPSIN"/>
</dbReference>
<dbReference type="Proteomes" id="UP000184267">
    <property type="component" value="Unassembled WGS sequence"/>
</dbReference>
<feature type="compositionally biased region" description="Polar residues" evidence="2">
    <location>
        <begin position="462"/>
        <end position="472"/>
    </location>
</feature>
<feature type="compositionally biased region" description="Low complexity" evidence="2">
    <location>
        <begin position="427"/>
        <end position="461"/>
    </location>
</feature>
<evidence type="ECO:0000256" key="1">
    <source>
        <dbReference type="ARBA" id="ARBA00007447"/>
    </source>
</evidence>
<name>A0A1M2VML9_TRAPU</name>
<dbReference type="AlphaFoldDB" id="A0A1M2VML9"/>
<feature type="compositionally biased region" description="Polar residues" evidence="2">
    <location>
        <begin position="544"/>
        <end position="554"/>
    </location>
</feature>
<sequence>MRSLSFVPLVGGVLPLFFPIVHSKPASFAVSIRGGGVKFVDGSLTAGNIGVSTSNNNIYFTQVTLGGLNLTLQLDTGSTDLVVIRQGRDINLVKSTDLSATEDFGKGHAVGNVAFADLQIGEFTIPGQAFVDVTEAQQLSQVGDGIIGMAFNAPEASAIIRTLSTALGADAGAQLGNTPMPRLFAQQPDLPDSFDVLLGRTDGLGDTAQGTFLIGQHADGFEQVADAPQLTSVGSPDHWSVVLDAMNINGRPFAFDASTFQGVPQGKVVALLDTGFSLPPIPAAAVDALYSSIEGAAFDSNSGLWIVPCNSSASLSFVFGGQEYFVHPLDLTTPMVMQPSGSAGPGVTVCTNTFQPLTLDPTAFGTFDLILGDAFLRNVYASFNYGDQDTAPFVQLVSTTPDADRAMQEFQQQRAAALATLPPTVDPSVFVSGGSGSSQPGQSQSVPGQPGQPGQVISVPGTTITAQGSSGQSVTIPGITIPGITISGITTVAGVTMPAQTLPAQTAGSSPGQTSESSGQKISTQSPGSSTSSGESSASTQATQNGGSAPNNKNGAGRPEAFKLGGVCGAYVLYKMLSVFVL</sequence>
<dbReference type="InterPro" id="IPR034164">
    <property type="entry name" value="Pepsin-like_dom"/>
</dbReference>
<dbReference type="PANTHER" id="PTHR47966:SF74">
    <property type="entry name" value="AGR407CP"/>
    <property type="match status" value="1"/>
</dbReference>
<evidence type="ECO:0000256" key="2">
    <source>
        <dbReference type="SAM" id="MobiDB-lite"/>
    </source>
</evidence>
<dbReference type="PROSITE" id="PS51767">
    <property type="entry name" value="PEPTIDASE_A1"/>
    <property type="match status" value="1"/>
</dbReference>
<feature type="region of interest" description="Disordered" evidence="2">
    <location>
        <begin position="502"/>
        <end position="557"/>
    </location>
</feature>
<dbReference type="Gene3D" id="2.40.70.10">
    <property type="entry name" value="Acid Proteases"/>
    <property type="match status" value="2"/>
</dbReference>
<dbReference type="STRING" id="154538.A0A1M2VML9"/>
<dbReference type="PANTHER" id="PTHR47966">
    <property type="entry name" value="BETA-SITE APP-CLEAVING ENZYME, ISOFORM A-RELATED"/>
    <property type="match status" value="1"/>
</dbReference>
<dbReference type="GO" id="GO:0004190">
    <property type="term" value="F:aspartic-type endopeptidase activity"/>
    <property type="evidence" value="ECO:0007669"/>
    <property type="project" value="InterPro"/>
</dbReference>
<evidence type="ECO:0000256" key="3">
    <source>
        <dbReference type="SAM" id="SignalP"/>
    </source>
</evidence>
<protein>
    <recommendedName>
        <fullName evidence="4">Peptidase A1 domain-containing protein</fullName>
    </recommendedName>
</protein>
<dbReference type="OrthoDB" id="771136at2759"/>
<evidence type="ECO:0000313" key="6">
    <source>
        <dbReference type="Proteomes" id="UP000184267"/>
    </source>
</evidence>
<feature type="domain" description="Peptidase A1" evidence="4">
    <location>
        <begin position="59"/>
        <end position="394"/>
    </location>
</feature>
<accession>A0A1M2VML9</accession>
<proteinExistence type="inferred from homology"/>
<dbReference type="InterPro" id="IPR021109">
    <property type="entry name" value="Peptidase_aspartic_dom_sf"/>
</dbReference>
<dbReference type="InterPro" id="IPR001461">
    <property type="entry name" value="Aspartic_peptidase_A1"/>
</dbReference>
<dbReference type="EMBL" id="MNAD01001011">
    <property type="protein sequence ID" value="OJT08816.1"/>
    <property type="molecule type" value="Genomic_DNA"/>
</dbReference>
<dbReference type="OMA" id="LWIVPCN"/>
<dbReference type="InterPro" id="IPR033121">
    <property type="entry name" value="PEPTIDASE_A1"/>
</dbReference>
<comment type="caution">
    <text evidence="5">The sequence shown here is derived from an EMBL/GenBank/DDBJ whole genome shotgun (WGS) entry which is preliminary data.</text>
</comment>